<dbReference type="STRING" id="4537.A0A0E0LVI3"/>
<feature type="region of interest" description="Disordered" evidence="2">
    <location>
        <begin position="1"/>
        <end position="74"/>
    </location>
</feature>
<dbReference type="InterPro" id="IPR008406">
    <property type="entry name" value="DRM/ARP"/>
</dbReference>
<reference evidence="3" key="1">
    <citation type="submission" date="2015-04" db="UniProtKB">
        <authorList>
            <consortium name="EnsemblPlants"/>
        </authorList>
    </citation>
    <scope>IDENTIFICATION</scope>
</reference>
<comment type="similarity">
    <text evidence="1">Belongs to the DRM1/ARP family.</text>
</comment>
<name>A0A0E0LVI3_ORYPU</name>
<organism evidence="3">
    <name type="scientific">Oryza punctata</name>
    <name type="common">Red rice</name>
    <dbReference type="NCBI Taxonomy" id="4537"/>
    <lineage>
        <taxon>Eukaryota</taxon>
        <taxon>Viridiplantae</taxon>
        <taxon>Streptophyta</taxon>
        <taxon>Embryophyta</taxon>
        <taxon>Tracheophyta</taxon>
        <taxon>Spermatophyta</taxon>
        <taxon>Magnoliopsida</taxon>
        <taxon>Liliopsida</taxon>
        <taxon>Poales</taxon>
        <taxon>Poaceae</taxon>
        <taxon>BOP clade</taxon>
        <taxon>Oryzoideae</taxon>
        <taxon>Oryzeae</taxon>
        <taxon>Oryzinae</taxon>
        <taxon>Oryza</taxon>
    </lineage>
</organism>
<proteinExistence type="inferred from homology"/>
<evidence type="ECO:0000256" key="1">
    <source>
        <dbReference type="ARBA" id="ARBA00010502"/>
    </source>
</evidence>
<evidence type="ECO:0000313" key="3">
    <source>
        <dbReference type="EnsemblPlants" id="OPUNC08G14800.1"/>
    </source>
</evidence>
<protein>
    <submittedName>
        <fullName evidence="3">Uncharacterized protein</fullName>
    </submittedName>
</protein>
<sequence length="91" mass="9649">MGLLDQLWDETVAGPRPDSGLGKLRNSSVPSSPASAPDSPFASATTPKGDSWRRFRRKPKTAADAVPEAAAAVGPRSPTVYDWVVISSLDR</sequence>
<reference evidence="3" key="2">
    <citation type="submission" date="2018-05" db="EMBL/GenBank/DDBJ databases">
        <title>OpunRS2 (Oryza punctata Reference Sequence Version 2).</title>
        <authorList>
            <person name="Zhang J."/>
            <person name="Kudrna D."/>
            <person name="Lee S."/>
            <person name="Talag J."/>
            <person name="Welchert J."/>
            <person name="Wing R.A."/>
        </authorList>
    </citation>
    <scope>NUCLEOTIDE SEQUENCE [LARGE SCALE GENOMIC DNA]</scope>
</reference>
<dbReference type="AlphaFoldDB" id="A0A0E0LVI3"/>
<dbReference type="HOGENOM" id="CLU_116501_0_2_1"/>
<dbReference type="Pfam" id="PF05564">
    <property type="entry name" value="Auxin_repressed"/>
    <property type="match status" value="1"/>
</dbReference>
<dbReference type="PANTHER" id="PTHR33565">
    <property type="entry name" value="DORMANCY-ASSOCIATED PROTEIN 1"/>
    <property type="match status" value="1"/>
</dbReference>
<feature type="compositionally biased region" description="Low complexity" evidence="2">
    <location>
        <begin position="62"/>
        <end position="72"/>
    </location>
</feature>
<dbReference type="EnsemblPlants" id="OPUNC08G14800.1">
    <property type="protein sequence ID" value="OPUNC08G14800.1"/>
    <property type="gene ID" value="OPUNC08G14800"/>
</dbReference>
<dbReference type="Proteomes" id="UP000026962">
    <property type="component" value="Chromosome 8"/>
</dbReference>
<keyword evidence="4" id="KW-1185">Reference proteome</keyword>
<dbReference type="OMA" id="QERENPW"/>
<dbReference type="Gramene" id="OPUNC08G14800.1">
    <property type="protein sequence ID" value="OPUNC08G14800.1"/>
    <property type="gene ID" value="OPUNC08G14800"/>
</dbReference>
<evidence type="ECO:0000313" key="4">
    <source>
        <dbReference type="Proteomes" id="UP000026962"/>
    </source>
</evidence>
<dbReference type="PANTHER" id="PTHR33565:SF33">
    <property type="entry name" value="OS08G0453200 PROTEIN"/>
    <property type="match status" value="1"/>
</dbReference>
<evidence type="ECO:0000256" key="2">
    <source>
        <dbReference type="SAM" id="MobiDB-lite"/>
    </source>
</evidence>
<accession>A0A0E0LVI3</accession>
<feature type="compositionally biased region" description="Low complexity" evidence="2">
    <location>
        <begin position="27"/>
        <end position="44"/>
    </location>
</feature>